<reference evidence="3 4" key="1">
    <citation type="submission" date="2017-04" db="EMBL/GenBank/DDBJ databases">
        <title>Genome Sequence of Marinobacter salarius strain SMR5 Isolated from a culture of the Diatom Skeletonema marinoi.</title>
        <authorList>
            <person name="Topel M."/>
            <person name="Pinder M.I.M."/>
            <person name="Johansson O.N."/>
            <person name="Kourtchenko O."/>
            <person name="Godhe A."/>
            <person name="Clarke A.K."/>
        </authorList>
    </citation>
    <scope>NUCLEOTIDE SEQUENCE [LARGE SCALE GENOMIC DNA]</scope>
    <source>
        <strain evidence="3 4">SMR5</strain>
    </source>
</reference>
<protein>
    <submittedName>
        <fullName evidence="3">Uncharacterized protein</fullName>
    </submittedName>
</protein>
<feature type="coiled-coil region" evidence="1">
    <location>
        <begin position="125"/>
        <end position="227"/>
    </location>
</feature>
<evidence type="ECO:0000313" key="3">
    <source>
        <dbReference type="EMBL" id="ARM85108.1"/>
    </source>
</evidence>
<keyword evidence="2" id="KW-0472">Membrane</keyword>
<dbReference type="AlphaFoldDB" id="A0A1W6KCF1"/>
<evidence type="ECO:0000256" key="2">
    <source>
        <dbReference type="SAM" id="Phobius"/>
    </source>
</evidence>
<dbReference type="Proteomes" id="UP000193100">
    <property type="component" value="Chromosome"/>
</dbReference>
<feature type="transmembrane region" description="Helical" evidence="2">
    <location>
        <begin position="21"/>
        <end position="45"/>
    </location>
</feature>
<keyword evidence="2" id="KW-0812">Transmembrane</keyword>
<evidence type="ECO:0000256" key="1">
    <source>
        <dbReference type="SAM" id="Coils"/>
    </source>
</evidence>
<gene>
    <name evidence="3" type="ORF">MARSALSMR5_03063</name>
</gene>
<keyword evidence="2" id="KW-1133">Transmembrane helix</keyword>
<feature type="transmembrane region" description="Helical" evidence="2">
    <location>
        <begin position="65"/>
        <end position="86"/>
    </location>
</feature>
<name>A0A1W6KCF1_9GAMM</name>
<dbReference type="EMBL" id="CP020931">
    <property type="protein sequence ID" value="ARM85108.1"/>
    <property type="molecule type" value="Genomic_DNA"/>
</dbReference>
<evidence type="ECO:0000313" key="4">
    <source>
        <dbReference type="Proteomes" id="UP000193100"/>
    </source>
</evidence>
<organism evidence="3 4">
    <name type="scientific">Marinobacter salarius</name>
    <dbReference type="NCBI Taxonomy" id="1420917"/>
    <lineage>
        <taxon>Bacteria</taxon>
        <taxon>Pseudomonadati</taxon>
        <taxon>Pseudomonadota</taxon>
        <taxon>Gammaproteobacteria</taxon>
        <taxon>Pseudomonadales</taxon>
        <taxon>Marinobacteraceae</taxon>
        <taxon>Marinobacter</taxon>
    </lineage>
</organism>
<dbReference type="GeneID" id="77256992"/>
<dbReference type="RefSeq" id="WP_085681452.1">
    <property type="nucleotide sequence ID" value="NZ_CP020931.1"/>
</dbReference>
<accession>A0A1W6KCF1</accession>
<proteinExistence type="predicted"/>
<sequence length="334" mass="38564">MLGELISELRLQAADRIRNPLLGPFTAAWMVSNWKLLAVLIGSSATVEQRISIIEQNYLNINNLLIAPLLFAIFYALVLPWINFAIQKLQEVANLHRRKHKLEVDTDFLVASVARAEAQANLNRILTKDQLAREQQDEINQLKNELTEMQNLAQTRIAEKEAELEKRKQEYEKRAYRDTSEAEKEKQKIEALRDQLQSERDKARYESERVRAELEHKQREIEKSLSDGFAYQLAESNADFESLLMSKRFRLFYNPSMGLDQSKNIRFGPGGKISEGGNDNENTWRIVNGKLELVQADGHVHSRFFYLPDSQMFIHTGDNDTKSIRGQYIIPDGK</sequence>
<keyword evidence="1" id="KW-0175">Coiled coil</keyword>